<dbReference type="STRING" id="760192.Halhy_1347"/>
<proteinExistence type="predicted"/>
<evidence type="ECO:0000259" key="4">
    <source>
        <dbReference type="PROSITE" id="PS01124"/>
    </source>
</evidence>
<dbReference type="KEGG" id="hhy:Halhy_1347"/>
<evidence type="ECO:0000313" key="6">
    <source>
        <dbReference type="Proteomes" id="UP000008461"/>
    </source>
</evidence>
<dbReference type="RefSeq" id="WP_013763796.1">
    <property type="nucleotide sequence ID" value="NC_015510.1"/>
</dbReference>
<evidence type="ECO:0000256" key="1">
    <source>
        <dbReference type="ARBA" id="ARBA00023015"/>
    </source>
</evidence>
<keyword evidence="2" id="KW-0238">DNA-binding</keyword>
<dbReference type="InterPro" id="IPR018062">
    <property type="entry name" value="HTH_AraC-typ_CS"/>
</dbReference>
<dbReference type="GO" id="GO:0043565">
    <property type="term" value="F:sequence-specific DNA binding"/>
    <property type="evidence" value="ECO:0007669"/>
    <property type="project" value="InterPro"/>
</dbReference>
<dbReference type="PANTHER" id="PTHR43280">
    <property type="entry name" value="ARAC-FAMILY TRANSCRIPTIONAL REGULATOR"/>
    <property type="match status" value="1"/>
</dbReference>
<reference key="2">
    <citation type="submission" date="2011-04" db="EMBL/GenBank/DDBJ databases">
        <title>Complete sequence of chromosome of Haliscomenobacter hydrossis DSM 1100.</title>
        <authorList>
            <consortium name="US DOE Joint Genome Institute (JGI-PGF)"/>
            <person name="Lucas S."/>
            <person name="Han J."/>
            <person name="Lapidus A."/>
            <person name="Bruce D."/>
            <person name="Goodwin L."/>
            <person name="Pitluck S."/>
            <person name="Peters L."/>
            <person name="Kyrpides N."/>
            <person name="Mavromatis K."/>
            <person name="Ivanova N."/>
            <person name="Ovchinnikova G."/>
            <person name="Pagani I."/>
            <person name="Daligault H."/>
            <person name="Detter J.C."/>
            <person name="Han C."/>
            <person name="Land M."/>
            <person name="Hauser L."/>
            <person name="Markowitz V."/>
            <person name="Cheng J.-F."/>
            <person name="Hugenholtz P."/>
            <person name="Woyke T."/>
            <person name="Wu D."/>
            <person name="Verbarg S."/>
            <person name="Frueling A."/>
            <person name="Brambilla E."/>
            <person name="Klenk H.-P."/>
            <person name="Eisen J.A."/>
        </authorList>
    </citation>
    <scope>NUCLEOTIDE SEQUENCE</scope>
    <source>
        <strain>DSM 1100</strain>
    </source>
</reference>
<gene>
    <name evidence="5" type="ordered locus">Halhy_1347</name>
</gene>
<dbReference type="SMART" id="SM00342">
    <property type="entry name" value="HTH_ARAC"/>
    <property type="match status" value="1"/>
</dbReference>
<dbReference type="PROSITE" id="PS01124">
    <property type="entry name" value="HTH_ARAC_FAMILY_2"/>
    <property type="match status" value="1"/>
</dbReference>
<name>F4KW54_HALH1</name>
<accession>F4KW54</accession>
<reference evidence="5 6" key="1">
    <citation type="journal article" date="2011" name="Stand. Genomic Sci.">
        <title>Complete genome sequence of Haliscomenobacter hydrossis type strain (O).</title>
        <authorList>
            <consortium name="US DOE Joint Genome Institute (JGI-PGF)"/>
            <person name="Daligault H."/>
            <person name="Lapidus A."/>
            <person name="Zeytun A."/>
            <person name="Nolan M."/>
            <person name="Lucas S."/>
            <person name="Del Rio T.G."/>
            <person name="Tice H."/>
            <person name="Cheng J.F."/>
            <person name="Tapia R."/>
            <person name="Han C."/>
            <person name="Goodwin L."/>
            <person name="Pitluck S."/>
            <person name="Liolios K."/>
            <person name="Pagani I."/>
            <person name="Ivanova N."/>
            <person name="Huntemann M."/>
            <person name="Mavromatis K."/>
            <person name="Mikhailova N."/>
            <person name="Pati A."/>
            <person name="Chen A."/>
            <person name="Palaniappan K."/>
            <person name="Land M."/>
            <person name="Hauser L."/>
            <person name="Brambilla E.M."/>
            <person name="Rohde M."/>
            <person name="Verbarg S."/>
            <person name="Goker M."/>
            <person name="Bristow J."/>
            <person name="Eisen J.A."/>
            <person name="Markowitz V."/>
            <person name="Hugenholtz P."/>
            <person name="Kyrpides N.C."/>
            <person name="Klenk H.P."/>
            <person name="Woyke T."/>
        </authorList>
    </citation>
    <scope>NUCLEOTIDE SEQUENCE [LARGE SCALE GENOMIC DNA]</scope>
    <source>
        <strain evidence="6">ATCC 27775 / DSM 1100 / LMG 10767 / O</strain>
    </source>
</reference>
<protein>
    <submittedName>
        <fullName evidence="5">Transcriptional regulator, AraC family</fullName>
    </submittedName>
</protein>
<dbReference type="HOGENOM" id="CLU_1127820_0_0_10"/>
<keyword evidence="3" id="KW-0804">Transcription</keyword>
<sequence length="246" mass="28112">MKTLNNQNGVKHRHSLFPQIQIINSCNQSEIGTAEEQTLVKFEIKATKLKRIRKKADAFPDPSFLKFPNLFKKAQKELMISFNCEFSGKDECLITVLQKRCQIECDQFINPLTELIQTLFTLLEPVNYFNTSADDTTFLTRVEKIILKNIDQDDFGPKALSAALKISRGHLHRKIKALSGQTTTDFIHIVRIQLACNLLQKSSLSVKEIAYEIGYKDPCYFTRVFTRLIGQSPTQFSLAVAKHQIL</sequence>
<evidence type="ECO:0000256" key="3">
    <source>
        <dbReference type="ARBA" id="ARBA00023163"/>
    </source>
</evidence>
<dbReference type="InterPro" id="IPR009057">
    <property type="entry name" value="Homeodomain-like_sf"/>
</dbReference>
<evidence type="ECO:0000313" key="5">
    <source>
        <dbReference type="EMBL" id="AEE49242.1"/>
    </source>
</evidence>
<dbReference type="AlphaFoldDB" id="F4KW54"/>
<keyword evidence="6" id="KW-1185">Reference proteome</keyword>
<dbReference type="OrthoDB" id="636258at2"/>
<dbReference type="Proteomes" id="UP000008461">
    <property type="component" value="Chromosome"/>
</dbReference>
<organism evidence="5 6">
    <name type="scientific">Haliscomenobacter hydrossis (strain ATCC 27775 / DSM 1100 / LMG 10767 / O)</name>
    <dbReference type="NCBI Taxonomy" id="760192"/>
    <lineage>
        <taxon>Bacteria</taxon>
        <taxon>Pseudomonadati</taxon>
        <taxon>Bacteroidota</taxon>
        <taxon>Saprospiria</taxon>
        <taxon>Saprospirales</taxon>
        <taxon>Haliscomenobacteraceae</taxon>
        <taxon>Haliscomenobacter</taxon>
    </lineage>
</organism>
<dbReference type="Pfam" id="PF12833">
    <property type="entry name" value="HTH_18"/>
    <property type="match status" value="1"/>
</dbReference>
<dbReference type="EMBL" id="CP002691">
    <property type="protein sequence ID" value="AEE49242.1"/>
    <property type="molecule type" value="Genomic_DNA"/>
</dbReference>
<dbReference type="SUPFAM" id="SSF46689">
    <property type="entry name" value="Homeodomain-like"/>
    <property type="match status" value="1"/>
</dbReference>
<dbReference type="eggNOG" id="COG2207">
    <property type="taxonomic scope" value="Bacteria"/>
</dbReference>
<dbReference type="Gene3D" id="1.10.10.60">
    <property type="entry name" value="Homeodomain-like"/>
    <property type="match status" value="1"/>
</dbReference>
<dbReference type="PANTHER" id="PTHR43280:SF28">
    <property type="entry name" value="HTH-TYPE TRANSCRIPTIONAL ACTIVATOR RHAS"/>
    <property type="match status" value="1"/>
</dbReference>
<keyword evidence="1" id="KW-0805">Transcription regulation</keyword>
<feature type="domain" description="HTH araC/xylS-type" evidence="4">
    <location>
        <begin position="140"/>
        <end position="239"/>
    </location>
</feature>
<dbReference type="InterPro" id="IPR020449">
    <property type="entry name" value="Tscrpt_reg_AraC-type_HTH"/>
</dbReference>
<dbReference type="PROSITE" id="PS00041">
    <property type="entry name" value="HTH_ARAC_FAMILY_1"/>
    <property type="match status" value="1"/>
</dbReference>
<dbReference type="GO" id="GO:0003700">
    <property type="term" value="F:DNA-binding transcription factor activity"/>
    <property type="evidence" value="ECO:0007669"/>
    <property type="project" value="InterPro"/>
</dbReference>
<evidence type="ECO:0000256" key="2">
    <source>
        <dbReference type="ARBA" id="ARBA00023125"/>
    </source>
</evidence>
<dbReference type="PRINTS" id="PR00032">
    <property type="entry name" value="HTHARAC"/>
</dbReference>
<dbReference type="InterPro" id="IPR018060">
    <property type="entry name" value="HTH_AraC"/>
</dbReference>